<dbReference type="Proteomes" id="UP001239111">
    <property type="component" value="Chromosome 1"/>
</dbReference>
<proteinExistence type="predicted"/>
<comment type="caution">
    <text evidence="1">The sequence shown here is derived from an EMBL/GenBank/DDBJ whole genome shotgun (WGS) entry which is preliminary data.</text>
</comment>
<accession>A0ACC2PI16</accession>
<reference evidence="1" key="1">
    <citation type="submission" date="2023-04" db="EMBL/GenBank/DDBJ databases">
        <title>A chromosome-level genome assembly of the parasitoid wasp Eretmocerus hayati.</title>
        <authorList>
            <person name="Zhong Y."/>
            <person name="Liu S."/>
            <person name="Liu Y."/>
        </authorList>
    </citation>
    <scope>NUCLEOTIDE SEQUENCE</scope>
    <source>
        <strain evidence="1">ZJU_SS_LIU_2023</strain>
    </source>
</reference>
<gene>
    <name evidence="1" type="ORF">QAD02_018883</name>
</gene>
<evidence type="ECO:0000313" key="2">
    <source>
        <dbReference type="Proteomes" id="UP001239111"/>
    </source>
</evidence>
<sequence>MSEESKIVLEKWRASMIGKFGVGGFDLYQKELFEKRRLPLAAIVIDLVNQSIQVPDDSNKKPDNIFTRVFSLIENVLAKCPLGDLCLIYWKIFDQTKSFISANDDASVQVAAYIGALKEDLKYSLQVFKLIDV</sequence>
<protein>
    <submittedName>
        <fullName evidence="1">Uncharacterized protein</fullName>
    </submittedName>
</protein>
<evidence type="ECO:0000313" key="1">
    <source>
        <dbReference type="EMBL" id="KAJ8683091.1"/>
    </source>
</evidence>
<dbReference type="EMBL" id="CM056741">
    <property type="protein sequence ID" value="KAJ8683091.1"/>
    <property type="molecule type" value="Genomic_DNA"/>
</dbReference>
<name>A0ACC2PI16_9HYME</name>
<organism evidence="1 2">
    <name type="scientific">Eretmocerus hayati</name>
    <dbReference type="NCBI Taxonomy" id="131215"/>
    <lineage>
        <taxon>Eukaryota</taxon>
        <taxon>Metazoa</taxon>
        <taxon>Ecdysozoa</taxon>
        <taxon>Arthropoda</taxon>
        <taxon>Hexapoda</taxon>
        <taxon>Insecta</taxon>
        <taxon>Pterygota</taxon>
        <taxon>Neoptera</taxon>
        <taxon>Endopterygota</taxon>
        <taxon>Hymenoptera</taxon>
        <taxon>Apocrita</taxon>
        <taxon>Proctotrupomorpha</taxon>
        <taxon>Chalcidoidea</taxon>
        <taxon>Aphelinidae</taxon>
        <taxon>Aphelininae</taxon>
        <taxon>Eretmocerus</taxon>
    </lineage>
</organism>
<keyword evidence="2" id="KW-1185">Reference proteome</keyword>